<sequence length="80" mass="9375">MCHGGVPGSDFHIIFPALAISFSMPTHARVIQAYFQNGQLNIQFTKFYDFDEPESKYIEDNKQFSSMGRRYTMRQYPRSK</sequence>
<comment type="caution">
    <text evidence="1">The sequence shown here is derived from an EMBL/GenBank/DDBJ whole genome shotgun (WGS) entry which is preliminary data.</text>
</comment>
<accession>A0A1E3BRJ9</accession>
<dbReference type="Proteomes" id="UP000094569">
    <property type="component" value="Unassembled WGS sequence"/>
</dbReference>
<gene>
    <name evidence="1" type="ORF">SI65_00565</name>
</gene>
<evidence type="ECO:0000313" key="1">
    <source>
        <dbReference type="EMBL" id="ODM22976.1"/>
    </source>
</evidence>
<dbReference type="VEuPathDB" id="FungiDB:SI65_00565"/>
<evidence type="ECO:0000313" key="2">
    <source>
        <dbReference type="Proteomes" id="UP000094569"/>
    </source>
</evidence>
<reference evidence="1 2" key="1">
    <citation type="journal article" date="2016" name="BMC Genomics">
        <title>Comparative genomic and transcriptomic analyses of the Fuzhuan brick tea-fermentation fungus Aspergillus cristatus.</title>
        <authorList>
            <person name="Ge Y."/>
            <person name="Wang Y."/>
            <person name="Liu Y."/>
            <person name="Tan Y."/>
            <person name="Ren X."/>
            <person name="Zhang X."/>
            <person name="Hyde K.D."/>
            <person name="Liu Y."/>
            <person name="Liu Z."/>
        </authorList>
    </citation>
    <scope>NUCLEOTIDE SEQUENCE [LARGE SCALE GENOMIC DNA]</scope>
    <source>
        <strain evidence="1 2">GZAAS20.1005</strain>
    </source>
</reference>
<proteinExistence type="predicted"/>
<keyword evidence="2" id="KW-1185">Reference proteome</keyword>
<dbReference type="EMBL" id="JXNT01000001">
    <property type="protein sequence ID" value="ODM22976.1"/>
    <property type="molecule type" value="Genomic_DNA"/>
</dbReference>
<dbReference type="AlphaFoldDB" id="A0A1E3BRJ9"/>
<organism evidence="1 2">
    <name type="scientific">Aspergillus cristatus</name>
    <name type="common">Chinese Fuzhuan brick tea-fermentation fungus</name>
    <name type="synonym">Eurotium cristatum</name>
    <dbReference type="NCBI Taxonomy" id="573508"/>
    <lineage>
        <taxon>Eukaryota</taxon>
        <taxon>Fungi</taxon>
        <taxon>Dikarya</taxon>
        <taxon>Ascomycota</taxon>
        <taxon>Pezizomycotina</taxon>
        <taxon>Eurotiomycetes</taxon>
        <taxon>Eurotiomycetidae</taxon>
        <taxon>Eurotiales</taxon>
        <taxon>Aspergillaceae</taxon>
        <taxon>Aspergillus</taxon>
        <taxon>Aspergillus subgen. Aspergillus</taxon>
    </lineage>
</organism>
<protein>
    <submittedName>
        <fullName evidence="1">Uncharacterized protein</fullName>
    </submittedName>
</protein>
<dbReference type="OrthoDB" id="4494076at2759"/>
<name>A0A1E3BRJ9_ASPCR</name>